<keyword evidence="3 11" id="KW-0597">Phosphoprotein</keyword>
<dbReference type="InterPro" id="IPR045279">
    <property type="entry name" value="ARR-like"/>
</dbReference>
<dbReference type="Pfam" id="PF00072">
    <property type="entry name" value="Response_reg"/>
    <property type="match status" value="1"/>
</dbReference>
<dbReference type="PANTHER" id="PTHR43874:SF67">
    <property type="entry name" value="TWO-COMPONENT RESPONSE REGULATOR ARR2"/>
    <property type="match status" value="1"/>
</dbReference>
<feature type="domain" description="Response regulatory" evidence="13">
    <location>
        <begin position="26"/>
        <end position="141"/>
    </location>
</feature>
<dbReference type="EMBL" id="JAJJMB010014022">
    <property type="protein sequence ID" value="KAI3864042.1"/>
    <property type="molecule type" value="Genomic_DNA"/>
</dbReference>
<keyword evidence="9 10" id="KW-0539">Nucleus</keyword>
<dbReference type="Gene3D" id="1.10.10.60">
    <property type="entry name" value="Homeodomain-like"/>
    <property type="match status" value="1"/>
</dbReference>
<dbReference type="PIRSF" id="PIRSF036392">
    <property type="entry name" value="RR_ARR_type-B"/>
    <property type="match status" value="1"/>
</dbReference>
<evidence type="ECO:0000256" key="3">
    <source>
        <dbReference type="ARBA" id="ARBA00022553"/>
    </source>
</evidence>
<dbReference type="InterPro" id="IPR009057">
    <property type="entry name" value="Homeodomain-like_sf"/>
</dbReference>
<dbReference type="PANTHER" id="PTHR43874">
    <property type="entry name" value="TWO-COMPONENT RESPONSE REGULATOR"/>
    <property type="match status" value="1"/>
</dbReference>
<keyword evidence="16" id="KW-1185">Reference proteome</keyword>
<dbReference type="SMART" id="SM00448">
    <property type="entry name" value="REC"/>
    <property type="match status" value="1"/>
</dbReference>
<evidence type="ECO:0000256" key="1">
    <source>
        <dbReference type="ARBA" id="ARBA00004123"/>
    </source>
</evidence>
<evidence type="ECO:0000256" key="8">
    <source>
        <dbReference type="ARBA" id="ARBA00023163"/>
    </source>
</evidence>
<comment type="similarity">
    <text evidence="2">Belongs to the ARR family. Type-B subfamily.</text>
</comment>
<evidence type="ECO:0000256" key="2">
    <source>
        <dbReference type="ARBA" id="ARBA00006015"/>
    </source>
</evidence>
<feature type="region of interest" description="Disordered" evidence="12">
    <location>
        <begin position="152"/>
        <end position="199"/>
    </location>
</feature>
<dbReference type="PROSITE" id="PS50110">
    <property type="entry name" value="RESPONSE_REGULATORY"/>
    <property type="match status" value="1"/>
</dbReference>
<dbReference type="GO" id="GO:0003700">
    <property type="term" value="F:DNA-binding transcription factor activity"/>
    <property type="evidence" value="ECO:0007669"/>
    <property type="project" value="UniProtKB-UniRule"/>
</dbReference>
<evidence type="ECO:0000256" key="11">
    <source>
        <dbReference type="PROSITE-ProRule" id="PRU00169"/>
    </source>
</evidence>
<organism evidence="15 16">
    <name type="scientific">Papaver atlanticum</name>
    <dbReference type="NCBI Taxonomy" id="357466"/>
    <lineage>
        <taxon>Eukaryota</taxon>
        <taxon>Viridiplantae</taxon>
        <taxon>Streptophyta</taxon>
        <taxon>Embryophyta</taxon>
        <taxon>Tracheophyta</taxon>
        <taxon>Spermatophyta</taxon>
        <taxon>Magnoliopsida</taxon>
        <taxon>Ranunculales</taxon>
        <taxon>Papaveraceae</taxon>
        <taxon>Papaveroideae</taxon>
        <taxon>Papaver</taxon>
    </lineage>
</organism>
<comment type="subcellular location">
    <subcellularLocation>
        <location evidence="1 10">Nucleus</location>
    </subcellularLocation>
</comment>
<dbReference type="CDD" id="cd17584">
    <property type="entry name" value="REC_typeB_ARR-like"/>
    <property type="match status" value="1"/>
</dbReference>
<evidence type="ECO:0000256" key="6">
    <source>
        <dbReference type="ARBA" id="ARBA00023125"/>
    </source>
</evidence>
<gene>
    <name evidence="15" type="ORF">MKW98_031634</name>
</gene>
<keyword evidence="6 10" id="KW-0238">DNA-binding</keyword>
<evidence type="ECO:0000256" key="9">
    <source>
        <dbReference type="ARBA" id="ARBA00023242"/>
    </source>
</evidence>
<dbReference type="InterPro" id="IPR001789">
    <property type="entry name" value="Sig_transdc_resp-reg_receiver"/>
</dbReference>
<name>A0AAD4S5F7_9MAGN</name>
<evidence type="ECO:0000259" key="13">
    <source>
        <dbReference type="PROSITE" id="PS50110"/>
    </source>
</evidence>
<dbReference type="InterPro" id="IPR011006">
    <property type="entry name" value="CheY-like_superfamily"/>
</dbReference>
<evidence type="ECO:0000313" key="16">
    <source>
        <dbReference type="Proteomes" id="UP001202328"/>
    </source>
</evidence>
<evidence type="ECO:0000256" key="10">
    <source>
        <dbReference type="PIRNR" id="PIRNR036392"/>
    </source>
</evidence>
<dbReference type="InterPro" id="IPR001005">
    <property type="entry name" value="SANT/Myb"/>
</dbReference>
<dbReference type="GO" id="GO:0005634">
    <property type="term" value="C:nucleus"/>
    <property type="evidence" value="ECO:0007669"/>
    <property type="project" value="UniProtKB-SubCell"/>
</dbReference>
<dbReference type="GO" id="GO:0009736">
    <property type="term" value="P:cytokinin-activated signaling pathway"/>
    <property type="evidence" value="ECO:0007669"/>
    <property type="project" value="InterPro"/>
</dbReference>
<reference evidence="15" key="1">
    <citation type="submission" date="2022-04" db="EMBL/GenBank/DDBJ databases">
        <title>A functionally conserved STORR gene fusion in Papaver species that diverged 16.8 million years ago.</title>
        <authorList>
            <person name="Catania T."/>
        </authorList>
    </citation>
    <scope>NUCLEOTIDE SEQUENCE</scope>
    <source>
        <strain evidence="15">S-188037</strain>
    </source>
</reference>
<comment type="caution">
    <text evidence="15">The sequence shown here is derived from an EMBL/GenBank/DDBJ whole genome shotgun (WGS) entry which is preliminary data.</text>
</comment>
<dbReference type="GO" id="GO:0003677">
    <property type="term" value="F:DNA binding"/>
    <property type="evidence" value="ECO:0007669"/>
    <property type="project" value="UniProtKB-KW"/>
</dbReference>
<keyword evidence="7 10" id="KW-0010">Activator</keyword>
<proteinExistence type="inferred from homology"/>
<feature type="domain" description="HTH myb-type" evidence="14">
    <location>
        <begin position="199"/>
        <end position="258"/>
    </location>
</feature>
<dbReference type="Gene3D" id="3.40.50.2300">
    <property type="match status" value="1"/>
</dbReference>
<comment type="function">
    <text evidence="10">Transcriptional activator that binds specific DNA sequence.</text>
</comment>
<dbReference type="FunFam" id="1.10.10.60:FF:000007">
    <property type="entry name" value="Two-component response regulator"/>
    <property type="match status" value="1"/>
</dbReference>
<evidence type="ECO:0000313" key="15">
    <source>
        <dbReference type="EMBL" id="KAI3864042.1"/>
    </source>
</evidence>
<dbReference type="Proteomes" id="UP001202328">
    <property type="component" value="Unassembled WGS sequence"/>
</dbReference>
<feature type="modified residue" description="4-aspartylphosphate" evidence="11">
    <location>
        <position position="77"/>
    </location>
</feature>
<dbReference type="InterPro" id="IPR017930">
    <property type="entry name" value="Myb_dom"/>
</dbReference>
<keyword evidence="8 10" id="KW-0804">Transcription</keyword>
<feature type="compositionally biased region" description="Basic and acidic residues" evidence="12">
    <location>
        <begin position="159"/>
        <end position="168"/>
    </location>
</feature>
<dbReference type="InterPro" id="IPR006447">
    <property type="entry name" value="Myb_dom_plants"/>
</dbReference>
<dbReference type="InterPro" id="IPR017053">
    <property type="entry name" value="Response_reg_B-typ_pln"/>
</dbReference>
<keyword evidence="5 10" id="KW-0805">Transcription regulation</keyword>
<keyword evidence="4 10" id="KW-0902">Two-component regulatory system</keyword>
<accession>A0AAD4S5F7</accession>
<dbReference type="NCBIfam" id="TIGR01557">
    <property type="entry name" value="myb_SHAQKYF"/>
    <property type="match status" value="1"/>
</dbReference>
<dbReference type="GO" id="GO:0000160">
    <property type="term" value="P:phosphorelay signal transduction system"/>
    <property type="evidence" value="ECO:0007669"/>
    <property type="project" value="UniProtKB-KW"/>
</dbReference>
<dbReference type="PROSITE" id="PS51294">
    <property type="entry name" value="HTH_MYB"/>
    <property type="match status" value="1"/>
</dbReference>
<evidence type="ECO:0000256" key="5">
    <source>
        <dbReference type="ARBA" id="ARBA00023015"/>
    </source>
</evidence>
<dbReference type="FunFam" id="3.40.50.2300:FF:000408">
    <property type="entry name" value="Two-component response regulator"/>
    <property type="match status" value="1"/>
</dbReference>
<sequence>MDKGGVGSTNEGSTNRCVAKFPAGLRVLVVDDDLTCLKVLERMLQMCLYEVTTCSQAVAALSLLRERKYMFDLVLSDVHMPDMDGFKLLELIGLEMDLPVIMMSMDDKKEVVMKGVTHGACDYLIKPIRMEAIKNIWQHVIRKRRHELKELEQTASVEDTERLQKPTEDADNASSANEESYKNKRKDEEDDEDKDDNSTVKKARVVWSIELHQQFVSAVNQLGIDKAVPKKILELMNVPGLTRENVASHLQKYRLYLKRVSGGTQNGFSPPFVGSPNSSYGSLPSLSDFNHQTFTVPGQLPLQNLASRQAGIIRSAGHGGMNMHIASQRNMFSGELARPRFGVGHQVNNNAQVPFLSGLPSSIGQTPPLTNLHQQPLRSFGNTGLQSNGSSTRFVNHATGFHGTGFPTQLDLLCSNDSSVMMQMPQSRLKGQLILNDVTRQFPSGNGILINVRGTTPNQISPASPLVNFPTNQAPELTGHGYPLGNSTRVSCLQQVGTFGNEGSSEAKRLPGFNPSYDILADLRQNIAEGSDFHDGVLNCETSQNSSVARVSNGQSLQVLGHQGFLSNQINENREQQQQHEVPKNPQENENFDAKAEYMPELDTKNFDLSRNWSQDDLMSELFKQQDGVGMINTGHNFDSFPLDNISV</sequence>
<evidence type="ECO:0000256" key="7">
    <source>
        <dbReference type="ARBA" id="ARBA00023159"/>
    </source>
</evidence>
<evidence type="ECO:0000259" key="14">
    <source>
        <dbReference type="PROSITE" id="PS51294"/>
    </source>
</evidence>
<dbReference type="SUPFAM" id="SSF52172">
    <property type="entry name" value="CheY-like"/>
    <property type="match status" value="1"/>
</dbReference>
<dbReference type="Pfam" id="PF00249">
    <property type="entry name" value="Myb_DNA-binding"/>
    <property type="match status" value="1"/>
</dbReference>
<protein>
    <recommendedName>
        <fullName evidence="10">Two-component response regulator</fullName>
    </recommendedName>
</protein>
<evidence type="ECO:0000256" key="4">
    <source>
        <dbReference type="ARBA" id="ARBA00023012"/>
    </source>
</evidence>
<evidence type="ECO:0000256" key="12">
    <source>
        <dbReference type="SAM" id="MobiDB-lite"/>
    </source>
</evidence>
<dbReference type="SUPFAM" id="SSF46689">
    <property type="entry name" value="Homeodomain-like"/>
    <property type="match status" value="1"/>
</dbReference>
<dbReference type="AlphaFoldDB" id="A0AAD4S5F7"/>